<accession>A0A419ABL3</accession>
<dbReference type="Proteomes" id="UP000283587">
    <property type="component" value="Unassembled WGS sequence"/>
</dbReference>
<dbReference type="AlphaFoldDB" id="A0A419ABL3"/>
<dbReference type="Gene3D" id="3.30.420.40">
    <property type="match status" value="1"/>
</dbReference>
<evidence type="ECO:0000259" key="4">
    <source>
        <dbReference type="Pfam" id="PF02782"/>
    </source>
</evidence>
<dbReference type="InterPro" id="IPR043129">
    <property type="entry name" value="ATPase_NBD"/>
</dbReference>
<reference evidence="6" key="1">
    <citation type="submission" date="2018-09" db="EMBL/GenBank/DDBJ databases">
        <title>Paracoccus onubensis nov. sp. a moderate halophilic bacterium isolated from Gruta de las Maravillas (Aracena, Spain).</title>
        <authorList>
            <person name="Jurado V."/>
            <person name="Gutierrez-Patricio S."/>
            <person name="Gonzalez-Pimentel J.L."/>
            <person name="Miller A.Z."/>
            <person name="Laiz L."/>
            <person name="Saiz-Jimenez C."/>
        </authorList>
    </citation>
    <scope>NUCLEOTIDE SEQUENCE [LARGE SCALE GENOMIC DNA]</scope>
    <source>
        <strain evidence="6">DSM 26381</strain>
    </source>
</reference>
<evidence type="ECO:0000256" key="2">
    <source>
        <dbReference type="ARBA" id="ARBA00022777"/>
    </source>
</evidence>
<dbReference type="InterPro" id="IPR000577">
    <property type="entry name" value="Carb_kinase_FGGY"/>
</dbReference>
<dbReference type="PANTHER" id="PTHR43435">
    <property type="entry name" value="RIBULOKINASE"/>
    <property type="match status" value="1"/>
</dbReference>
<dbReference type="InterPro" id="IPR018485">
    <property type="entry name" value="FGGY_C"/>
</dbReference>
<proteinExistence type="predicted"/>
<organism evidence="5 6">
    <name type="scientific">Paracoccus siganidrum</name>
    <dbReference type="NCBI Taxonomy" id="1276757"/>
    <lineage>
        <taxon>Bacteria</taxon>
        <taxon>Pseudomonadati</taxon>
        <taxon>Pseudomonadota</taxon>
        <taxon>Alphaproteobacteria</taxon>
        <taxon>Rhodobacterales</taxon>
        <taxon>Paracoccaceae</taxon>
        <taxon>Paracoccus</taxon>
    </lineage>
</organism>
<protein>
    <submittedName>
        <fullName evidence="5">Carbohydrate kinase</fullName>
    </submittedName>
</protein>
<dbReference type="PANTHER" id="PTHR43435:SF4">
    <property type="entry name" value="FGGY CARBOHYDRATE KINASE DOMAIN-CONTAINING PROTEIN"/>
    <property type="match status" value="1"/>
</dbReference>
<dbReference type="PIRSF" id="PIRSF000538">
    <property type="entry name" value="GlpK"/>
    <property type="match status" value="1"/>
</dbReference>
<dbReference type="OrthoDB" id="9805576at2"/>
<dbReference type="GO" id="GO:0019150">
    <property type="term" value="F:D-ribulokinase activity"/>
    <property type="evidence" value="ECO:0007669"/>
    <property type="project" value="TreeGrafter"/>
</dbReference>
<evidence type="ECO:0000259" key="3">
    <source>
        <dbReference type="Pfam" id="PF00370"/>
    </source>
</evidence>
<name>A0A419ABL3_9RHOB</name>
<dbReference type="SUPFAM" id="SSF53067">
    <property type="entry name" value="Actin-like ATPase domain"/>
    <property type="match status" value="2"/>
</dbReference>
<dbReference type="InterPro" id="IPR018484">
    <property type="entry name" value="FGGY_N"/>
</dbReference>
<evidence type="ECO:0000256" key="1">
    <source>
        <dbReference type="ARBA" id="ARBA00022679"/>
    </source>
</evidence>
<keyword evidence="2 5" id="KW-0418">Kinase</keyword>
<dbReference type="GO" id="GO:0019321">
    <property type="term" value="P:pentose metabolic process"/>
    <property type="evidence" value="ECO:0007669"/>
    <property type="project" value="TreeGrafter"/>
</dbReference>
<feature type="domain" description="Carbohydrate kinase FGGY N-terminal" evidence="3">
    <location>
        <begin position="4"/>
        <end position="242"/>
    </location>
</feature>
<evidence type="ECO:0000313" key="5">
    <source>
        <dbReference type="EMBL" id="RJL21157.1"/>
    </source>
</evidence>
<sequence>MLFGAVDVGSACVRAGLFAPDGRLLARASRGFSLIPGPDGQAGHDFAEIWQGVADALAEARRMAGAAPSQLRALAFDATCSLVVDAPGFAPDVIAWHDHRALAEAAELGRIAHEVVARAGGSVSPEMQTPKLMWLARRRPETWAALRGIRDLCDQLAWRATGIEARSLCAAAAKWPWLPDRGGWQRDLMRRVGIDGFPRPGKVLAPGDRIGCLSERGAAELGLDRDTVVAAGLIDAFAGALGAAPDMPALIAGTSNCVMARDVPRRPGLWGPYPGAILSGEAVTEGGQSATGAVLEAIRRLYPGPQTHDAILARIARAPDGRAGDLPEDLHVLPDFKGNRAPFADPLMRGVIHGLPLDRDIPALDRLYWRAAVGIALGTRQVIGHMGLQPHALAMAGGQARAGLMRQLYADTTGAEIHWQPEDAVLRGSAIAAAAPLMGGIRAARAAFARPVQVTRPDPGRRAARERDWRIFLRMQQHRDEIAGM</sequence>
<dbReference type="GO" id="GO:0005737">
    <property type="term" value="C:cytoplasm"/>
    <property type="evidence" value="ECO:0007669"/>
    <property type="project" value="TreeGrafter"/>
</dbReference>
<dbReference type="RefSeq" id="WP_119896510.1">
    <property type="nucleotide sequence ID" value="NZ_QNRC01000002.1"/>
</dbReference>
<keyword evidence="1" id="KW-0808">Transferase</keyword>
<gene>
    <name evidence="5" type="ORF">D3P05_01950</name>
</gene>
<dbReference type="EMBL" id="QZEW01000006">
    <property type="protein sequence ID" value="RJL21157.1"/>
    <property type="molecule type" value="Genomic_DNA"/>
</dbReference>
<dbReference type="Gene3D" id="1.20.58.2240">
    <property type="match status" value="1"/>
</dbReference>
<comment type="caution">
    <text evidence="5">The sequence shown here is derived from an EMBL/GenBank/DDBJ whole genome shotgun (WGS) entry which is preliminary data.</text>
</comment>
<feature type="domain" description="Carbohydrate kinase FGGY C-terminal" evidence="4">
    <location>
        <begin position="250"/>
        <end position="435"/>
    </location>
</feature>
<dbReference type="Pfam" id="PF00370">
    <property type="entry name" value="FGGY_N"/>
    <property type="match status" value="1"/>
</dbReference>
<evidence type="ECO:0000313" key="6">
    <source>
        <dbReference type="Proteomes" id="UP000283587"/>
    </source>
</evidence>
<keyword evidence="6" id="KW-1185">Reference proteome</keyword>
<dbReference type="Pfam" id="PF02782">
    <property type="entry name" value="FGGY_C"/>
    <property type="match status" value="1"/>
</dbReference>